<gene>
    <name evidence="11" type="ORF">EII39_05210</name>
</gene>
<dbReference type="Proteomes" id="UP000277597">
    <property type="component" value="Unassembled WGS sequence"/>
</dbReference>
<dbReference type="InterPro" id="IPR042089">
    <property type="entry name" value="Peptidase_M13_dom_2"/>
</dbReference>
<dbReference type="Gene3D" id="3.40.390.10">
    <property type="entry name" value="Collagenase (Catalytic Domain)"/>
    <property type="match status" value="1"/>
</dbReference>
<dbReference type="GO" id="GO:0005886">
    <property type="term" value="C:plasma membrane"/>
    <property type="evidence" value="ECO:0007669"/>
    <property type="project" value="TreeGrafter"/>
</dbReference>
<protein>
    <submittedName>
        <fullName evidence="11">M13 family peptidase</fullName>
    </submittedName>
</protein>
<dbReference type="InterPro" id="IPR024079">
    <property type="entry name" value="MetalloPept_cat_dom_sf"/>
</dbReference>
<keyword evidence="5" id="KW-0378">Hydrolase</keyword>
<name>A0A3P1S5L8_STRSA</name>
<comment type="similarity">
    <text evidence="2">Belongs to the peptidase M13 family.</text>
</comment>
<dbReference type="SUPFAM" id="SSF55486">
    <property type="entry name" value="Metalloproteases ('zincins'), catalytic domain"/>
    <property type="match status" value="1"/>
</dbReference>
<keyword evidence="8" id="KW-0812">Transmembrane</keyword>
<evidence type="ECO:0000256" key="5">
    <source>
        <dbReference type="ARBA" id="ARBA00022801"/>
    </source>
</evidence>
<keyword evidence="4" id="KW-0479">Metal-binding</keyword>
<dbReference type="InterPro" id="IPR000718">
    <property type="entry name" value="Peptidase_M13"/>
</dbReference>
<keyword evidence="7" id="KW-0482">Metalloprotease</keyword>
<dbReference type="Gene3D" id="1.10.1380.10">
    <property type="entry name" value="Neutral endopeptidase , domain2"/>
    <property type="match status" value="1"/>
</dbReference>
<keyword evidence="6" id="KW-0862">Zinc</keyword>
<comment type="caution">
    <text evidence="11">The sequence shown here is derived from an EMBL/GenBank/DDBJ whole genome shotgun (WGS) entry which is preliminary data.</text>
</comment>
<dbReference type="EMBL" id="RQZI01000004">
    <property type="protein sequence ID" value="RRC92561.1"/>
    <property type="molecule type" value="Genomic_DNA"/>
</dbReference>
<dbReference type="Pfam" id="PF05649">
    <property type="entry name" value="Peptidase_M13_N"/>
    <property type="match status" value="1"/>
</dbReference>
<evidence type="ECO:0000259" key="9">
    <source>
        <dbReference type="Pfam" id="PF01431"/>
    </source>
</evidence>
<reference evidence="11 12" key="1">
    <citation type="submission" date="2018-11" db="EMBL/GenBank/DDBJ databases">
        <title>Genomes From Bacteria Associated with the Canine Oral Cavity: a Test Case for Automated Genome-Based Taxonomic Assignment.</title>
        <authorList>
            <person name="Coil D.A."/>
            <person name="Jospin G."/>
            <person name="Darling A.E."/>
            <person name="Wallis C."/>
            <person name="Davis I.J."/>
            <person name="Harris S."/>
            <person name="Eisen J.A."/>
            <person name="Holcombe L.J."/>
            <person name="O'Flynn C."/>
        </authorList>
    </citation>
    <scope>NUCLEOTIDE SEQUENCE [LARGE SCALE GENOMIC DNA]</scope>
    <source>
        <strain evidence="11 12">OH953</strain>
    </source>
</reference>
<dbReference type="RefSeq" id="WP_002909267.1">
    <property type="nucleotide sequence ID" value="NZ_CP071419.1"/>
</dbReference>
<evidence type="ECO:0000256" key="4">
    <source>
        <dbReference type="ARBA" id="ARBA00022723"/>
    </source>
</evidence>
<keyword evidence="8" id="KW-0472">Membrane</keyword>
<feature type="domain" description="Peptidase M13 C-terminal" evidence="9">
    <location>
        <begin position="494"/>
        <end position="686"/>
    </location>
</feature>
<dbReference type="PANTHER" id="PTHR11733">
    <property type="entry name" value="ZINC METALLOPROTEASE FAMILY M13 NEPRILYSIN-RELATED"/>
    <property type="match status" value="1"/>
</dbReference>
<evidence type="ECO:0000256" key="7">
    <source>
        <dbReference type="ARBA" id="ARBA00023049"/>
    </source>
</evidence>
<evidence type="ECO:0000313" key="11">
    <source>
        <dbReference type="EMBL" id="RRC92561.1"/>
    </source>
</evidence>
<dbReference type="GO" id="GO:0016485">
    <property type="term" value="P:protein processing"/>
    <property type="evidence" value="ECO:0007669"/>
    <property type="project" value="TreeGrafter"/>
</dbReference>
<dbReference type="InterPro" id="IPR018497">
    <property type="entry name" value="Peptidase_M13_C"/>
</dbReference>
<evidence type="ECO:0000259" key="10">
    <source>
        <dbReference type="Pfam" id="PF05649"/>
    </source>
</evidence>
<dbReference type="InterPro" id="IPR008753">
    <property type="entry name" value="Peptidase_M13_N"/>
</dbReference>
<evidence type="ECO:0000313" key="12">
    <source>
        <dbReference type="Proteomes" id="UP000277597"/>
    </source>
</evidence>
<dbReference type="GO" id="GO:0046872">
    <property type="term" value="F:metal ion binding"/>
    <property type="evidence" value="ECO:0007669"/>
    <property type="project" value="UniProtKB-KW"/>
</dbReference>
<keyword evidence="3" id="KW-0645">Protease</keyword>
<dbReference type="PANTHER" id="PTHR11733:SF167">
    <property type="entry name" value="FI17812P1-RELATED"/>
    <property type="match status" value="1"/>
</dbReference>
<dbReference type="GO" id="GO:0004222">
    <property type="term" value="F:metalloendopeptidase activity"/>
    <property type="evidence" value="ECO:0007669"/>
    <property type="project" value="InterPro"/>
</dbReference>
<sequence length="689" mass="79268">MSKIKKSIIFYLIYKEELMKKRTKIILTSTLTVTGLILAAGGYWAYKTFVPQETPIDKNATVRTNYYQAINKKWLEKAEIPSDQPSNGVFYELNEQVKDKMKADVKNLVSGKEESTIEGMPEFIKYYQQATNFKQREKDGLAPLKPYLKEIEDLSDLKDLAGKTVDWEKRGLALPFTFEISSNLENTNQKQVNLSSPSLMLPDKSYYEDEGAKKRMMDPLEKAFKEAFQKLGYSEKDSEKIVKEALEFDGELAKYAQSNEETSEIKNLHHPKTAEDINAYSDTFKFHDIINDYLGQESGDVNVPNPKYYENFAKVVNDKNFGKLKSWMLVKQAASASSFLTDDYRLIFAEYQKSLQGTKEATSKEDAAYNLTTGTFSDVFSLYYGRKYFGEEAKQEVTQMVKDIKEVYRERMLKNEWLSEETKQKAVKKLDTMKLYIGYPEKVREVTKALKVDDKKSFFENAISLSQAKHQYDVEHFSEPVDKDEWVMPSYDINAYYSQENNSINFPAAILQNPFFDVKQEMEKNYGGIGMVIGHEITHAFDSNGANFDEEGNLNNWWTEADKKAFDKKIEAVTKQWDGIEIYGGKVNGKLTVTENVADAGGLSATLEVVKKKYPDADLKNYFENYANIWRSKASLQFNQLLLKVDVHAPSELRVNQQLKNVEAFYETYPEIKEGDAMYLAPDKRVSVW</sequence>
<proteinExistence type="inferred from homology"/>
<evidence type="ECO:0000256" key="6">
    <source>
        <dbReference type="ARBA" id="ARBA00022833"/>
    </source>
</evidence>
<feature type="transmembrane region" description="Helical" evidence="8">
    <location>
        <begin position="25"/>
        <end position="46"/>
    </location>
</feature>
<evidence type="ECO:0000256" key="3">
    <source>
        <dbReference type="ARBA" id="ARBA00022670"/>
    </source>
</evidence>
<dbReference type="Pfam" id="PF01431">
    <property type="entry name" value="Peptidase_M13"/>
    <property type="match status" value="1"/>
</dbReference>
<feature type="domain" description="Peptidase M13 N-terminal" evidence="10">
    <location>
        <begin position="64"/>
        <end position="440"/>
    </location>
</feature>
<evidence type="ECO:0000256" key="2">
    <source>
        <dbReference type="ARBA" id="ARBA00007357"/>
    </source>
</evidence>
<organism evidence="11 12">
    <name type="scientific">Streptococcus sanguinis</name>
    <dbReference type="NCBI Taxonomy" id="1305"/>
    <lineage>
        <taxon>Bacteria</taxon>
        <taxon>Bacillati</taxon>
        <taxon>Bacillota</taxon>
        <taxon>Bacilli</taxon>
        <taxon>Lactobacillales</taxon>
        <taxon>Streptococcaceae</taxon>
        <taxon>Streptococcus</taxon>
    </lineage>
</organism>
<keyword evidence="8" id="KW-1133">Transmembrane helix</keyword>
<dbReference type="PRINTS" id="PR00786">
    <property type="entry name" value="NEPRILYSIN"/>
</dbReference>
<dbReference type="CDD" id="cd08662">
    <property type="entry name" value="M13"/>
    <property type="match status" value="1"/>
</dbReference>
<dbReference type="AlphaFoldDB" id="A0A3P1S5L8"/>
<evidence type="ECO:0000256" key="1">
    <source>
        <dbReference type="ARBA" id="ARBA00001947"/>
    </source>
</evidence>
<evidence type="ECO:0000256" key="8">
    <source>
        <dbReference type="SAM" id="Phobius"/>
    </source>
</evidence>
<dbReference type="PROSITE" id="PS51885">
    <property type="entry name" value="NEPRILYSIN"/>
    <property type="match status" value="1"/>
</dbReference>
<accession>A0A3P1S5L8</accession>
<comment type="cofactor">
    <cofactor evidence="1">
        <name>Zn(2+)</name>
        <dbReference type="ChEBI" id="CHEBI:29105"/>
    </cofactor>
</comment>